<evidence type="ECO:0000313" key="2">
    <source>
        <dbReference type="Proteomes" id="UP000265520"/>
    </source>
</evidence>
<comment type="caution">
    <text evidence="1">The sequence shown here is derived from an EMBL/GenBank/DDBJ whole genome shotgun (WGS) entry which is preliminary data.</text>
</comment>
<dbReference type="AlphaFoldDB" id="A0A392W482"/>
<dbReference type="Proteomes" id="UP000265520">
    <property type="component" value="Unassembled WGS sequence"/>
</dbReference>
<name>A0A392W482_9FABA</name>
<proteinExistence type="predicted"/>
<keyword evidence="2" id="KW-1185">Reference proteome</keyword>
<reference evidence="1 2" key="1">
    <citation type="journal article" date="2018" name="Front. Plant Sci.">
        <title>Red Clover (Trifolium pratense) and Zigzag Clover (T. medium) - A Picture of Genomic Similarities and Differences.</title>
        <authorList>
            <person name="Dluhosova J."/>
            <person name="Istvanek J."/>
            <person name="Nedelnik J."/>
            <person name="Repkova J."/>
        </authorList>
    </citation>
    <scope>NUCLEOTIDE SEQUENCE [LARGE SCALE GENOMIC DNA]</scope>
    <source>
        <strain evidence="2">cv. 10/8</strain>
        <tissue evidence="1">Leaf</tissue>
    </source>
</reference>
<evidence type="ECO:0000313" key="1">
    <source>
        <dbReference type="EMBL" id="MCI95464.1"/>
    </source>
</evidence>
<organism evidence="1 2">
    <name type="scientific">Trifolium medium</name>
    <dbReference type="NCBI Taxonomy" id="97028"/>
    <lineage>
        <taxon>Eukaryota</taxon>
        <taxon>Viridiplantae</taxon>
        <taxon>Streptophyta</taxon>
        <taxon>Embryophyta</taxon>
        <taxon>Tracheophyta</taxon>
        <taxon>Spermatophyta</taxon>
        <taxon>Magnoliopsida</taxon>
        <taxon>eudicotyledons</taxon>
        <taxon>Gunneridae</taxon>
        <taxon>Pentapetalae</taxon>
        <taxon>rosids</taxon>
        <taxon>fabids</taxon>
        <taxon>Fabales</taxon>
        <taxon>Fabaceae</taxon>
        <taxon>Papilionoideae</taxon>
        <taxon>50 kb inversion clade</taxon>
        <taxon>NPAAA clade</taxon>
        <taxon>Hologalegina</taxon>
        <taxon>IRL clade</taxon>
        <taxon>Trifolieae</taxon>
        <taxon>Trifolium</taxon>
    </lineage>
</organism>
<dbReference type="EMBL" id="LXQA011387492">
    <property type="protein sequence ID" value="MCI95464.1"/>
    <property type="molecule type" value="Genomic_DNA"/>
</dbReference>
<sequence>WKDWCIVNDIKALFDSTIEMFDLSNNRNNMDLFLGSLMRIL</sequence>
<feature type="non-terminal residue" evidence="1">
    <location>
        <position position="1"/>
    </location>
</feature>
<accession>A0A392W482</accession>
<protein>
    <submittedName>
        <fullName evidence="1">Uncharacterized protein</fullName>
    </submittedName>
</protein>